<organism evidence="1 2">
    <name type="scientific">Asanoa siamensis</name>
    <dbReference type="NCBI Taxonomy" id="926357"/>
    <lineage>
        <taxon>Bacteria</taxon>
        <taxon>Bacillati</taxon>
        <taxon>Actinomycetota</taxon>
        <taxon>Actinomycetes</taxon>
        <taxon>Micromonosporales</taxon>
        <taxon>Micromonosporaceae</taxon>
        <taxon>Asanoa</taxon>
    </lineage>
</organism>
<name>A0ABQ4D4L4_9ACTN</name>
<comment type="caution">
    <text evidence="1">The sequence shown here is derived from an EMBL/GenBank/DDBJ whole genome shotgun (WGS) entry which is preliminary data.</text>
</comment>
<proteinExistence type="predicted"/>
<dbReference type="EMBL" id="BONE01000148">
    <property type="protein sequence ID" value="GIF78481.1"/>
    <property type="molecule type" value="Genomic_DNA"/>
</dbReference>
<accession>A0ABQ4D4L4</accession>
<dbReference type="Proteomes" id="UP000604117">
    <property type="component" value="Unassembled WGS sequence"/>
</dbReference>
<dbReference type="RefSeq" id="WP_203719310.1">
    <property type="nucleotide sequence ID" value="NZ_BONE01000148.1"/>
</dbReference>
<sequence>MIDWRTDRIGSASRGENPTVLARLTAGFAVIGDTQFLPGYCVLLTDDPLVDKLLDLPRARRLAFLADMDLVGEAVATVCGRLFPGFRRVNYSVLGNHDAYLHAHVHARYDWEEPSFRSGPAFGYPAEVRDAPDAALGSRHDDLRAELTSEIRRLASR</sequence>
<reference evidence="1 2" key="1">
    <citation type="submission" date="2021-01" db="EMBL/GenBank/DDBJ databases">
        <title>Whole genome shotgun sequence of Asanoa siamensis NBRC 107932.</title>
        <authorList>
            <person name="Komaki H."/>
            <person name="Tamura T."/>
        </authorList>
    </citation>
    <scope>NUCLEOTIDE SEQUENCE [LARGE SCALE GENOMIC DNA]</scope>
    <source>
        <strain evidence="1 2">NBRC 107932</strain>
    </source>
</reference>
<dbReference type="Gene3D" id="3.30.428.10">
    <property type="entry name" value="HIT-like"/>
    <property type="match status" value="1"/>
</dbReference>
<gene>
    <name evidence="1" type="ORF">Asi02nite_79990</name>
</gene>
<evidence type="ECO:0000313" key="1">
    <source>
        <dbReference type="EMBL" id="GIF78481.1"/>
    </source>
</evidence>
<dbReference type="SUPFAM" id="SSF54197">
    <property type="entry name" value="HIT-like"/>
    <property type="match status" value="1"/>
</dbReference>
<evidence type="ECO:0000313" key="2">
    <source>
        <dbReference type="Proteomes" id="UP000604117"/>
    </source>
</evidence>
<protein>
    <submittedName>
        <fullName evidence="1">DeoR family transcriptional regulator</fullName>
    </submittedName>
</protein>
<dbReference type="InterPro" id="IPR036265">
    <property type="entry name" value="HIT-like_sf"/>
</dbReference>
<keyword evidence="2" id="KW-1185">Reference proteome</keyword>